<dbReference type="Proteomes" id="UP000817658">
    <property type="component" value="Chromosome 1"/>
</dbReference>
<protein>
    <submittedName>
        <fullName evidence="2">Uncharacterized protein</fullName>
    </submittedName>
</protein>
<dbReference type="EMBL" id="AP003436">
    <property type="protein sequence ID" value="BAD82431.1"/>
    <property type="molecule type" value="Genomic_DNA"/>
</dbReference>
<feature type="region of interest" description="Disordered" evidence="1">
    <location>
        <begin position="51"/>
        <end position="77"/>
    </location>
</feature>
<accession>Q5N7X8</accession>
<proteinExistence type="predicted"/>
<reference evidence="2" key="1">
    <citation type="journal article" date="2002" name="Nature">
        <title>The genome sequence and structure of rice chromosome 1.</title>
        <authorList>
            <person name="Sasaki T."/>
            <person name="Matsumoto T."/>
            <person name="Yamamoto K."/>
            <person name="Sakata K."/>
            <person name="Baba T."/>
            <person name="Katayose Y."/>
            <person name="Wu J."/>
            <person name="Niimura Y."/>
            <person name="Cheng Z."/>
            <person name="Nagamura Y."/>
            <person name="Antonio B.A."/>
            <person name="Kanamori H."/>
            <person name="Hosokawa S."/>
            <person name="Masukawa M."/>
            <person name="Arikawa K."/>
            <person name="Chiden Y."/>
            <person name="Hayashi M."/>
            <person name="Okamoto M."/>
            <person name="Ando T."/>
            <person name="Aoki H."/>
            <person name="Arita K."/>
            <person name="Hamada M."/>
            <person name="Harada C."/>
            <person name="Hijishita S."/>
            <person name="Honda M."/>
            <person name="Ichikawa Y."/>
            <person name="Idonuma A."/>
            <person name="Iijima M."/>
            <person name="Ikeda M."/>
            <person name="Ikeno M."/>
            <person name="Itoh S."/>
            <person name="Itoh T."/>
            <person name="Itoh Y."/>
            <person name="Itoh Y."/>
            <person name="Iwabuchi A."/>
            <person name="Kamiya K."/>
            <person name="Karasawa W."/>
            <person name="Katagiri S."/>
            <person name="Kikuta A."/>
            <person name="Kobayashi N."/>
            <person name="Kono I."/>
            <person name="Machita K."/>
            <person name="Maehara T."/>
            <person name="Mizuno H."/>
            <person name="Mizubayashi T."/>
            <person name="Mukai Y."/>
            <person name="Nagasaki H."/>
            <person name="Nakashima M."/>
            <person name="Nakama Y."/>
            <person name="Nakamichi Y."/>
            <person name="Nakamura M."/>
            <person name="Namiki N."/>
            <person name="Negishi M."/>
            <person name="Ohta I."/>
            <person name="Ono N."/>
            <person name="Saji S."/>
            <person name="Sakai K."/>
            <person name="Shibata M."/>
            <person name="Shimokawa T."/>
            <person name="Shomura A."/>
            <person name="Song J."/>
            <person name="Takazaki Y."/>
            <person name="Terasawa K."/>
            <person name="Tsuji K."/>
            <person name="Waki K."/>
            <person name="Yamagata H."/>
            <person name="Yamane H."/>
            <person name="Yoshiki S."/>
            <person name="Yoshihara R."/>
            <person name="Yukawa K."/>
            <person name="Zhong H."/>
            <person name="Iwama H."/>
            <person name="Endo T."/>
            <person name="Ito H."/>
            <person name="Hahn J.H."/>
            <person name="Kim H.I."/>
            <person name="Eun M.Y."/>
            <person name="Yano M."/>
            <person name="Jiang J."/>
            <person name="Gojobori T."/>
        </authorList>
    </citation>
    <scope>NUCLEOTIDE SEQUENCE [LARGE SCALE GENOMIC DNA]</scope>
</reference>
<organism evidence="2">
    <name type="scientific">Oryza sativa subsp. japonica</name>
    <name type="common">Rice</name>
    <dbReference type="NCBI Taxonomy" id="39947"/>
    <lineage>
        <taxon>Eukaryota</taxon>
        <taxon>Viridiplantae</taxon>
        <taxon>Streptophyta</taxon>
        <taxon>Embryophyta</taxon>
        <taxon>Tracheophyta</taxon>
        <taxon>Spermatophyta</taxon>
        <taxon>Magnoliopsida</taxon>
        <taxon>Liliopsida</taxon>
        <taxon>Poales</taxon>
        <taxon>Poaceae</taxon>
        <taxon>BOP clade</taxon>
        <taxon>Oryzoideae</taxon>
        <taxon>Oryzeae</taxon>
        <taxon>Oryzinae</taxon>
        <taxon>Oryza</taxon>
        <taxon>Oryza sativa</taxon>
    </lineage>
</organism>
<feature type="compositionally biased region" description="Basic and acidic residues" evidence="1">
    <location>
        <begin position="65"/>
        <end position="77"/>
    </location>
</feature>
<dbReference type="AlphaFoldDB" id="Q5N7X8"/>
<sequence>MHPHMVTNDKDQIVSKCSHQDGALASFICLYQVNGRNTFYLKHGGRKHQMLSFKQSQQPSSNGHGKHDQIESILHHT</sequence>
<gene>
    <name evidence="2" type="primary">P0470A12.14</name>
</gene>
<name>Q5N7X8_ORYSJ</name>
<evidence type="ECO:0000256" key="1">
    <source>
        <dbReference type="SAM" id="MobiDB-lite"/>
    </source>
</evidence>
<evidence type="ECO:0000313" key="2">
    <source>
        <dbReference type="EMBL" id="BAD82431.1"/>
    </source>
</evidence>
<feature type="compositionally biased region" description="Polar residues" evidence="1">
    <location>
        <begin position="52"/>
        <end position="63"/>
    </location>
</feature>